<dbReference type="PANTHER" id="PTHR40274:SF3">
    <property type="entry name" value="VIRGINIAMYCIN B LYASE"/>
    <property type="match status" value="1"/>
</dbReference>
<dbReference type="SUPFAM" id="SSF101898">
    <property type="entry name" value="NHL repeat"/>
    <property type="match status" value="1"/>
</dbReference>
<dbReference type="CDD" id="cd00063">
    <property type="entry name" value="FN3"/>
    <property type="match status" value="1"/>
</dbReference>
<dbReference type="InterPro" id="IPR003961">
    <property type="entry name" value="FN3_dom"/>
</dbReference>
<dbReference type="InterPro" id="IPR051344">
    <property type="entry name" value="Vgb"/>
</dbReference>
<dbReference type="Gene3D" id="2.130.10.10">
    <property type="entry name" value="YVTN repeat-like/Quinoprotein amine dehydrogenase"/>
    <property type="match status" value="1"/>
</dbReference>
<dbReference type="Proteomes" id="UP001216907">
    <property type="component" value="Unassembled WGS sequence"/>
</dbReference>
<evidence type="ECO:0000313" key="1">
    <source>
        <dbReference type="EMBL" id="MDG3003020.1"/>
    </source>
</evidence>
<dbReference type="RefSeq" id="WP_277859378.1">
    <property type="nucleotide sequence ID" value="NZ_JARRAG010000001.1"/>
</dbReference>
<keyword evidence="2" id="KW-1185">Reference proteome</keyword>
<protein>
    <recommendedName>
        <fullName evidence="3">Fibronectin type-III domain-containing protein</fullName>
    </recommendedName>
</protein>
<sequence length="706" mass="74019">MIASIATTLVAAGAIRLYAKLETWRQESASAFARHHREGVVVSDQGRVRLGRALVPTAPLAADRVWDLARAADGAVYAATGDSGRVFRLAPKEPAAWEQVLDDPDGQALSLAATADGKVFVGTGPSGKVVELTDPKHPSSRPDPAVLYIWDIAADAKGNLYAATGPNGQLWKRSGDGAWTLAYDAKSAHLLSVATGPDGSIYAGGDGEGLIYRVAPDGKASVLYDAPQSEVRTLLVGPDGALYAGTAAEAGGGQKTAGLGLFSMQEPEKGGEAAGARSQAVAVAQVPPVDAAAAPSAKAAPAGGSAAPKPALPGENAVYRIDQEGVVREVFRAKALIFALARIDDRLLVGTGPDGVLYEVREGDSENTPLAKLDNGQILALLAEPGGKLLIGAGDPGAVVRLAANVTDHGELVSDVFDAKLPSRFGSLSWQGETPPGTSIALQVRTGNVGEPDPTWSAWSAEQSDSKNAQAQAPVGRFVQYRVKLATRDPKRSPELRSVAVAYRSMNLHPEINKLETPDVSVADGAAKQAKLNIRWEVTDPNDDDLNYLVQARKEGWPTWINLTDAPIAEKSYSWDTSAFPSGRYQVRLVASDRPSNSPEDALKRERESAAFLVDHDAPKVAIAPDGRKAAVTLSDDLTRLVKAEYAVDGGSWASTFPDDGLFDGLAEKASLTLPDLKPGVHLLMIRATDAAGNVGSGDALLTVKD</sequence>
<reference evidence="1 2" key="1">
    <citation type="submission" date="2023-03" db="EMBL/GenBank/DDBJ databases">
        <title>Paludisphaera mucosa sp. nov. a novel planctomycete from northern fen.</title>
        <authorList>
            <person name="Ivanova A."/>
        </authorList>
    </citation>
    <scope>NUCLEOTIDE SEQUENCE [LARGE SCALE GENOMIC DNA]</scope>
    <source>
        <strain evidence="1 2">Pla2</strain>
    </source>
</reference>
<dbReference type="InterPro" id="IPR015943">
    <property type="entry name" value="WD40/YVTN_repeat-like_dom_sf"/>
</dbReference>
<dbReference type="PANTHER" id="PTHR40274">
    <property type="entry name" value="VIRGINIAMYCIN B LYASE"/>
    <property type="match status" value="1"/>
</dbReference>
<dbReference type="EMBL" id="JARRAG010000001">
    <property type="protein sequence ID" value="MDG3003020.1"/>
    <property type="molecule type" value="Genomic_DNA"/>
</dbReference>
<accession>A0ABT6F620</accession>
<gene>
    <name evidence="1" type="ORF">PZE19_04515</name>
</gene>
<evidence type="ECO:0000313" key="2">
    <source>
        <dbReference type="Proteomes" id="UP001216907"/>
    </source>
</evidence>
<organism evidence="1 2">
    <name type="scientific">Paludisphaera mucosa</name>
    <dbReference type="NCBI Taxonomy" id="3030827"/>
    <lineage>
        <taxon>Bacteria</taxon>
        <taxon>Pseudomonadati</taxon>
        <taxon>Planctomycetota</taxon>
        <taxon>Planctomycetia</taxon>
        <taxon>Isosphaerales</taxon>
        <taxon>Isosphaeraceae</taxon>
        <taxon>Paludisphaera</taxon>
    </lineage>
</organism>
<evidence type="ECO:0008006" key="3">
    <source>
        <dbReference type="Google" id="ProtNLM"/>
    </source>
</evidence>
<name>A0ABT6F620_9BACT</name>
<proteinExistence type="predicted"/>
<comment type="caution">
    <text evidence="1">The sequence shown here is derived from an EMBL/GenBank/DDBJ whole genome shotgun (WGS) entry which is preliminary data.</text>
</comment>